<reference evidence="4 5" key="1">
    <citation type="submission" date="2019-10" db="EMBL/GenBank/DDBJ databases">
        <title>Genome sequence of Phaeocystidibacter marisrubri JCM30614 (type strain).</title>
        <authorList>
            <person name="Bowman J.P."/>
        </authorList>
    </citation>
    <scope>NUCLEOTIDE SEQUENCE [LARGE SCALE GENOMIC DNA]</scope>
    <source>
        <strain evidence="4 5">JCM 30614</strain>
    </source>
</reference>
<protein>
    <submittedName>
        <fullName evidence="4">T9SS type A sorting domain-containing protein</fullName>
    </submittedName>
</protein>
<organism evidence="4 5">
    <name type="scientific">Phaeocystidibacter marisrubri</name>
    <dbReference type="NCBI Taxonomy" id="1577780"/>
    <lineage>
        <taxon>Bacteria</taxon>
        <taxon>Pseudomonadati</taxon>
        <taxon>Bacteroidota</taxon>
        <taxon>Flavobacteriia</taxon>
        <taxon>Flavobacteriales</taxon>
        <taxon>Phaeocystidibacteraceae</taxon>
        <taxon>Phaeocystidibacter</taxon>
    </lineage>
</organism>
<sequence>MRYILLILFLFLSLGSFANTYVVTNTHDSGPGSLRYMIAQSSDGDTVALSPQLLWNGSDTIHLYSPIEAGYSLTIIGAMNATDTIHIDGGGNSSFLYNTWSYSYPRSYYLKNLSVLNCNNGGRFGGAIYLISEGEVVVESCTFVSCKVDSFVEQNQRFFINGGALFIRESVTSRIEDCRFVGCRAANGGALHVGASDSIVIKGCDFIENEALFAGGAVNVSQSQSGDADVSIENCSFLRNISNTIDHKHFAYGGALLIVSDSAYISNTRFIDNVVAEFHPQDPSDFSEGGAIVSHTRRLTCESLYFANNNAELGGAMWIFGGIDITNSTFENNTAGWMGGGAYFRITGYDSQVRNCTFTRNSAVVGGALGGYDNYGANESLNITNCTFYENHSDSTAAALYLHQTLMSNLSGCLFVENTSQFGPGVVSNGYMSSVGFNAFEGVPSFGVASDRTGVTKQDAALNPLVLSSGNTPTMRPSKSSVLIDVGNPNDTSHCQDGPILGVRDIGATEGAIIVIDSVLLCDSVQWWGDTYFEQGVYREEAISSSGLDSIGILYAYNLESSLLNINGTLTVPSMPSATYQWIRCNSSGIPIVVGQTSSTFRPTSNGVYAVIITMGNCTDTSDCYPYREVSLEEQIPHFKIFPNPATYEVVIESEYQRISHVRLYSVLGRTVMVKADRGNRVILDVSRLEPGVWICEITSIDGDRRSEKIIISR</sequence>
<dbReference type="SUPFAM" id="SSF51126">
    <property type="entry name" value="Pectin lyase-like"/>
    <property type="match status" value="2"/>
</dbReference>
<dbReference type="RefSeq" id="WP_151694295.1">
    <property type="nucleotide sequence ID" value="NZ_BMGX01000001.1"/>
</dbReference>
<dbReference type="Pfam" id="PF18962">
    <property type="entry name" value="Por_Secre_tail"/>
    <property type="match status" value="1"/>
</dbReference>
<dbReference type="PANTHER" id="PTHR11319:SF35">
    <property type="entry name" value="OUTER MEMBRANE PROTEIN PMPC-RELATED"/>
    <property type="match status" value="1"/>
</dbReference>
<dbReference type="PANTHER" id="PTHR11319">
    <property type="entry name" value="G PROTEIN-COUPLED RECEPTOR-RELATED"/>
    <property type="match status" value="1"/>
</dbReference>
<proteinExistence type="predicted"/>
<dbReference type="OrthoDB" id="8901262at2"/>
<feature type="domain" description="Secretion system C-terminal sorting" evidence="3">
    <location>
        <begin position="641"/>
        <end position="712"/>
    </location>
</feature>
<evidence type="ECO:0000259" key="3">
    <source>
        <dbReference type="Pfam" id="PF18962"/>
    </source>
</evidence>
<keyword evidence="1 2" id="KW-0732">Signal</keyword>
<evidence type="ECO:0000313" key="5">
    <source>
        <dbReference type="Proteomes" id="UP000484164"/>
    </source>
</evidence>
<dbReference type="Proteomes" id="UP000484164">
    <property type="component" value="Unassembled WGS sequence"/>
</dbReference>
<accession>A0A6L3ZF10</accession>
<dbReference type="InterPro" id="IPR026444">
    <property type="entry name" value="Secre_tail"/>
</dbReference>
<dbReference type="AlphaFoldDB" id="A0A6L3ZF10"/>
<dbReference type="InterPro" id="IPR012334">
    <property type="entry name" value="Pectin_lyas_fold"/>
</dbReference>
<dbReference type="InterPro" id="IPR011050">
    <property type="entry name" value="Pectin_lyase_fold/virulence"/>
</dbReference>
<gene>
    <name evidence="4" type="ORF">F8C82_14300</name>
</gene>
<name>A0A6L3ZF10_9FLAO</name>
<feature type="signal peptide" evidence="2">
    <location>
        <begin position="1"/>
        <end position="18"/>
    </location>
</feature>
<evidence type="ECO:0000256" key="2">
    <source>
        <dbReference type="SAM" id="SignalP"/>
    </source>
</evidence>
<evidence type="ECO:0000313" key="4">
    <source>
        <dbReference type="EMBL" id="KAB2815260.1"/>
    </source>
</evidence>
<dbReference type="EMBL" id="WBVQ01000003">
    <property type="protein sequence ID" value="KAB2815260.1"/>
    <property type="molecule type" value="Genomic_DNA"/>
</dbReference>
<comment type="caution">
    <text evidence="4">The sequence shown here is derived from an EMBL/GenBank/DDBJ whole genome shotgun (WGS) entry which is preliminary data.</text>
</comment>
<evidence type="ECO:0000256" key="1">
    <source>
        <dbReference type="ARBA" id="ARBA00022729"/>
    </source>
</evidence>
<keyword evidence="5" id="KW-1185">Reference proteome</keyword>
<dbReference type="Gene3D" id="2.160.20.10">
    <property type="entry name" value="Single-stranded right-handed beta-helix, Pectin lyase-like"/>
    <property type="match status" value="1"/>
</dbReference>
<feature type="chain" id="PRO_5027000653" evidence="2">
    <location>
        <begin position="19"/>
        <end position="714"/>
    </location>
</feature>
<dbReference type="NCBIfam" id="TIGR04183">
    <property type="entry name" value="Por_Secre_tail"/>
    <property type="match status" value="1"/>
</dbReference>